<proteinExistence type="predicted"/>
<reference evidence="2 3" key="1">
    <citation type="submission" date="2019-11" db="EMBL/GenBank/DDBJ databases">
        <title>Whole genome sequence of Oryza granulata.</title>
        <authorList>
            <person name="Li W."/>
        </authorList>
    </citation>
    <scope>NUCLEOTIDE SEQUENCE [LARGE SCALE GENOMIC DNA]</scope>
    <source>
        <strain evidence="3">cv. Menghai</strain>
        <tissue evidence="2">Leaf</tissue>
    </source>
</reference>
<dbReference type="AlphaFoldDB" id="A0A6G1DST0"/>
<dbReference type="EMBL" id="SPHZ02000006">
    <property type="protein sequence ID" value="KAF0915678.1"/>
    <property type="molecule type" value="Genomic_DNA"/>
</dbReference>
<sequence length="144" mass="16729">MEMWRTAQQNVHIEEQSYDPTTYQAYLQWYTPRTSIRCLRLLAGEQAEAWVTDTCPTHADSARYEVADWYGRCVHEQGTTRTFRWYTLGRSIITRGWSVHEPATSTYGTARRFPTEGGPTFAGSRHAPQFEEDFAHTDVEESDR</sequence>
<name>A0A6G1DST0_9ORYZ</name>
<evidence type="ECO:0000313" key="2">
    <source>
        <dbReference type="EMBL" id="KAF0915678.1"/>
    </source>
</evidence>
<gene>
    <name evidence="2" type="ORF">E2562_037805</name>
</gene>
<dbReference type="Proteomes" id="UP000479710">
    <property type="component" value="Unassembled WGS sequence"/>
</dbReference>
<evidence type="ECO:0000256" key="1">
    <source>
        <dbReference type="SAM" id="MobiDB-lite"/>
    </source>
</evidence>
<keyword evidence="3" id="KW-1185">Reference proteome</keyword>
<organism evidence="2 3">
    <name type="scientific">Oryza meyeriana var. granulata</name>
    <dbReference type="NCBI Taxonomy" id="110450"/>
    <lineage>
        <taxon>Eukaryota</taxon>
        <taxon>Viridiplantae</taxon>
        <taxon>Streptophyta</taxon>
        <taxon>Embryophyta</taxon>
        <taxon>Tracheophyta</taxon>
        <taxon>Spermatophyta</taxon>
        <taxon>Magnoliopsida</taxon>
        <taxon>Liliopsida</taxon>
        <taxon>Poales</taxon>
        <taxon>Poaceae</taxon>
        <taxon>BOP clade</taxon>
        <taxon>Oryzoideae</taxon>
        <taxon>Oryzeae</taxon>
        <taxon>Oryzinae</taxon>
        <taxon>Oryza</taxon>
        <taxon>Oryza meyeriana</taxon>
    </lineage>
</organism>
<accession>A0A6G1DST0</accession>
<protein>
    <submittedName>
        <fullName evidence="2">Uncharacterized protein</fullName>
    </submittedName>
</protein>
<feature type="compositionally biased region" description="Basic and acidic residues" evidence="1">
    <location>
        <begin position="133"/>
        <end position="144"/>
    </location>
</feature>
<comment type="caution">
    <text evidence="2">The sequence shown here is derived from an EMBL/GenBank/DDBJ whole genome shotgun (WGS) entry which is preliminary data.</text>
</comment>
<feature type="region of interest" description="Disordered" evidence="1">
    <location>
        <begin position="108"/>
        <end position="144"/>
    </location>
</feature>
<evidence type="ECO:0000313" key="3">
    <source>
        <dbReference type="Proteomes" id="UP000479710"/>
    </source>
</evidence>